<accession>A0A7C4U781</accession>
<feature type="transmembrane region" description="Helical" evidence="1">
    <location>
        <begin position="20"/>
        <end position="41"/>
    </location>
</feature>
<proteinExistence type="predicted"/>
<feature type="transmembrane region" description="Helical" evidence="1">
    <location>
        <begin position="138"/>
        <end position="155"/>
    </location>
</feature>
<feature type="transmembrane region" description="Helical" evidence="1">
    <location>
        <begin position="47"/>
        <end position="65"/>
    </location>
</feature>
<evidence type="ECO:0000313" key="2">
    <source>
        <dbReference type="EMBL" id="HGW91159.1"/>
    </source>
</evidence>
<protein>
    <submittedName>
        <fullName evidence="2">Uncharacterized protein</fullName>
    </submittedName>
</protein>
<reference evidence="2" key="1">
    <citation type="journal article" date="2020" name="mSystems">
        <title>Genome- and Community-Level Interaction Insights into Carbon Utilization and Element Cycling Functions of Hydrothermarchaeota in Hydrothermal Sediment.</title>
        <authorList>
            <person name="Zhou Z."/>
            <person name="Liu Y."/>
            <person name="Xu W."/>
            <person name="Pan J."/>
            <person name="Luo Z.H."/>
            <person name="Li M."/>
        </authorList>
    </citation>
    <scope>NUCLEOTIDE SEQUENCE [LARGE SCALE GENOMIC DNA]</scope>
    <source>
        <strain evidence="2">SpSt-780</strain>
    </source>
</reference>
<keyword evidence="1" id="KW-1133">Transmembrane helix</keyword>
<feature type="transmembrane region" description="Helical" evidence="1">
    <location>
        <begin position="95"/>
        <end position="118"/>
    </location>
</feature>
<name>A0A7C4U781_UNCW3</name>
<evidence type="ECO:0000256" key="1">
    <source>
        <dbReference type="SAM" id="Phobius"/>
    </source>
</evidence>
<organism evidence="2">
    <name type="scientific">candidate division WOR-3 bacterium</name>
    <dbReference type="NCBI Taxonomy" id="2052148"/>
    <lineage>
        <taxon>Bacteria</taxon>
        <taxon>Bacteria division WOR-3</taxon>
    </lineage>
</organism>
<comment type="caution">
    <text evidence="2">The sequence shown here is derived from an EMBL/GenBank/DDBJ whole genome shotgun (WGS) entry which is preliminary data.</text>
</comment>
<keyword evidence="1" id="KW-0812">Transmembrane</keyword>
<dbReference type="EMBL" id="DTHG01000015">
    <property type="protein sequence ID" value="HGW91159.1"/>
    <property type="molecule type" value="Genomic_DNA"/>
</dbReference>
<feature type="transmembrane region" description="Helical" evidence="1">
    <location>
        <begin position="202"/>
        <end position="222"/>
    </location>
</feature>
<gene>
    <name evidence="2" type="ORF">ENV67_01280</name>
</gene>
<sequence length="233" mass="27286">MKKVFYFITLPFREGNLGILLGGTIMIFICELLEYLGSAILGSYGGIPGLLIKICAIALCIDYIYQLTESMYSGEDNFPYWEIRSINFSELLENFIPILVGFIYAVILSFLHYLFFIIFKKFDFSIFYFFTHIKNFGLFFYFSLFFPAIFFISAIEKNNLGAYNPFIILKIIVNSMPYYIIFTIITFILLVFFINLNIPVKIIGSFIKWFIMLYLLLLYGMITGKIYRKLFNS</sequence>
<dbReference type="AlphaFoldDB" id="A0A7C4U781"/>
<keyword evidence="1" id="KW-0472">Membrane</keyword>
<feature type="transmembrane region" description="Helical" evidence="1">
    <location>
        <begin position="176"/>
        <end position="196"/>
    </location>
</feature>